<dbReference type="EMBL" id="HBJA01110711">
    <property type="protein sequence ID" value="CAE0826932.1"/>
    <property type="molecule type" value="Transcribed_RNA"/>
</dbReference>
<reference evidence="1" key="1">
    <citation type="submission" date="2021-01" db="EMBL/GenBank/DDBJ databases">
        <authorList>
            <person name="Corre E."/>
            <person name="Pelletier E."/>
            <person name="Niang G."/>
            <person name="Scheremetjew M."/>
            <person name="Finn R."/>
            <person name="Kale V."/>
            <person name="Holt S."/>
            <person name="Cochrane G."/>
            <person name="Meng A."/>
            <person name="Brown T."/>
            <person name="Cohen L."/>
        </authorList>
    </citation>
    <scope>NUCLEOTIDE SEQUENCE</scope>
    <source>
        <strain evidence="1">CCMP1594</strain>
    </source>
</reference>
<gene>
    <name evidence="1" type="ORF">EGYM00163_LOCUS38193</name>
</gene>
<accession>A0A7S4G6N8</accession>
<dbReference type="AlphaFoldDB" id="A0A7S4G6N8"/>
<name>A0A7S4G6N8_9EUGL</name>
<proteinExistence type="predicted"/>
<protein>
    <submittedName>
        <fullName evidence="1">Uncharacterized protein</fullName>
    </submittedName>
</protein>
<evidence type="ECO:0000313" key="1">
    <source>
        <dbReference type="EMBL" id="CAE0826932.1"/>
    </source>
</evidence>
<sequence>MAASESAPVPNKKRPRETHYWDTADSFVTSPRGHVYRMYASAPDFKCPNTCWAGGEGVSMILLPDGSGHLVVSSHGGGSDGVRHATIPLKLAGAEQSAQKCIRIELDQFKDRCMLHGESGPSSTACRIVNDFACDVLDGGSDWQLKLYPSLGGHSFHYGDEEDGEEQTTLATDIVMTTPNCDELGHYLFRKTGAAVASDTLDAAMASEIAAWDAILSVPKLAVGDKVHIRQAFESASEGGGKLNTGLIGTVKQLDEDGDAEVDFGSDRGEHWIFAGKFRNLSKELPSKP</sequence>
<organism evidence="1">
    <name type="scientific">Eutreptiella gymnastica</name>
    <dbReference type="NCBI Taxonomy" id="73025"/>
    <lineage>
        <taxon>Eukaryota</taxon>
        <taxon>Discoba</taxon>
        <taxon>Euglenozoa</taxon>
        <taxon>Euglenida</taxon>
        <taxon>Spirocuta</taxon>
        <taxon>Euglenophyceae</taxon>
        <taxon>Eutreptiales</taxon>
        <taxon>Eutreptiaceae</taxon>
        <taxon>Eutreptiella</taxon>
    </lineage>
</organism>